<reference evidence="2" key="2">
    <citation type="submission" date="2023-01" db="EMBL/GenBank/DDBJ databases">
        <title>Draft genome sequence of Litoribrevibacter albus strain NBRC 110071.</title>
        <authorList>
            <person name="Sun Q."/>
            <person name="Mori K."/>
        </authorList>
    </citation>
    <scope>NUCLEOTIDE SEQUENCE</scope>
    <source>
        <strain evidence="2">NBRC 110071</strain>
    </source>
</reference>
<evidence type="ECO:0000313" key="2">
    <source>
        <dbReference type="EMBL" id="GLQ33325.1"/>
    </source>
</evidence>
<organism evidence="2 3">
    <name type="scientific">Litoribrevibacter albus</name>
    <dbReference type="NCBI Taxonomy" id="1473156"/>
    <lineage>
        <taxon>Bacteria</taxon>
        <taxon>Pseudomonadati</taxon>
        <taxon>Pseudomonadota</taxon>
        <taxon>Gammaproteobacteria</taxon>
        <taxon>Oceanospirillales</taxon>
        <taxon>Oceanospirillaceae</taxon>
        <taxon>Litoribrevibacter</taxon>
    </lineage>
</organism>
<feature type="region of interest" description="Disordered" evidence="1">
    <location>
        <begin position="28"/>
        <end position="78"/>
    </location>
</feature>
<protein>
    <submittedName>
        <fullName evidence="2">Uncharacterized protein</fullName>
    </submittedName>
</protein>
<keyword evidence="3" id="KW-1185">Reference proteome</keyword>
<accession>A0AA37W7Z1</accession>
<dbReference type="Pfam" id="PF13557">
    <property type="entry name" value="Phenol_MetA_deg"/>
    <property type="match status" value="1"/>
</dbReference>
<dbReference type="AlphaFoldDB" id="A0AA37W7Z1"/>
<evidence type="ECO:0000256" key="1">
    <source>
        <dbReference type="SAM" id="MobiDB-lite"/>
    </source>
</evidence>
<dbReference type="RefSeq" id="WP_284383856.1">
    <property type="nucleotide sequence ID" value="NZ_BSNM01000026.1"/>
</dbReference>
<dbReference type="Proteomes" id="UP001161389">
    <property type="component" value="Unassembled WGS sequence"/>
</dbReference>
<comment type="caution">
    <text evidence="2">The sequence shown here is derived from an EMBL/GenBank/DDBJ whole genome shotgun (WGS) entry which is preliminary data.</text>
</comment>
<name>A0AA37W7Z1_9GAMM</name>
<feature type="compositionally biased region" description="Low complexity" evidence="1">
    <location>
        <begin position="33"/>
        <end position="54"/>
    </location>
</feature>
<gene>
    <name evidence="2" type="ORF">GCM10007876_38050</name>
</gene>
<evidence type="ECO:0000313" key="3">
    <source>
        <dbReference type="Proteomes" id="UP001161389"/>
    </source>
</evidence>
<sequence length="324" mass="36207">MLVCVGLLANSTRSWAEPNLIEGVPNQIEDAPSESASPIPEPQSSAQSEQQNSQTTIFEPPANSANRPRPKRLRGAQTDDQFIHEKLTFAIGSYFSHGDYSSTEATDVISIPFRASYQRDNWSFHAQIPYLNITGPENVLVLREGGELIIEASEEDTRRQGFGDLRLSSQYALPWKPFPNTGLNIGGGIKLPTADESEHLGTGETDYQLFSSGYLRSGRWITDLKVGHQWMEDTDNTDYNNRLFFSMGERYLFSRSQSLSLSYSHKEAATESSEAVQSLTATFHQKLNYGWKLSFSAGMGFGESSADYFGGLQISKSFIRKKRR</sequence>
<reference evidence="2" key="1">
    <citation type="journal article" date="2014" name="Int. J. Syst. Evol. Microbiol.">
        <title>Complete genome sequence of Corynebacterium casei LMG S-19264T (=DSM 44701T), isolated from a smear-ripened cheese.</title>
        <authorList>
            <consortium name="US DOE Joint Genome Institute (JGI-PGF)"/>
            <person name="Walter F."/>
            <person name="Albersmeier A."/>
            <person name="Kalinowski J."/>
            <person name="Ruckert C."/>
        </authorList>
    </citation>
    <scope>NUCLEOTIDE SEQUENCE</scope>
    <source>
        <strain evidence="2">NBRC 110071</strain>
    </source>
</reference>
<dbReference type="InterPro" id="IPR025737">
    <property type="entry name" value="FApF"/>
</dbReference>
<proteinExistence type="predicted"/>
<dbReference type="EMBL" id="BSNM01000026">
    <property type="protein sequence ID" value="GLQ33325.1"/>
    <property type="molecule type" value="Genomic_DNA"/>
</dbReference>